<feature type="transmembrane region" description="Helical" evidence="5">
    <location>
        <begin position="214"/>
        <end position="238"/>
    </location>
</feature>
<dbReference type="PANTHER" id="PTHR23514">
    <property type="entry name" value="BYPASS OF STOP CODON PROTEIN 6"/>
    <property type="match status" value="1"/>
</dbReference>
<dbReference type="CDD" id="cd17393">
    <property type="entry name" value="MFS_MosC_like"/>
    <property type="match status" value="1"/>
</dbReference>
<feature type="transmembrane region" description="Helical" evidence="5">
    <location>
        <begin position="52"/>
        <end position="72"/>
    </location>
</feature>
<feature type="transmembrane region" description="Helical" evidence="5">
    <location>
        <begin position="20"/>
        <end position="40"/>
    </location>
</feature>
<dbReference type="InterPro" id="IPR051788">
    <property type="entry name" value="MFS_Transporter"/>
</dbReference>
<dbReference type="Pfam" id="PF07690">
    <property type="entry name" value="MFS_1"/>
    <property type="match status" value="1"/>
</dbReference>
<keyword evidence="4 5" id="KW-0472">Membrane</keyword>
<evidence type="ECO:0000256" key="2">
    <source>
        <dbReference type="ARBA" id="ARBA00022692"/>
    </source>
</evidence>
<gene>
    <name evidence="6" type="ORF">NFI95_03065</name>
</gene>
<accession>A0ABT1W3I3</accession>
<feature type="transmembrane region" description="Helical" evidence="5">
    <location>
        <begin position="109"/>
        <end position="131"/>
    </location>
</feature>
<feature type="transmembrane region" description="Helical" evidence="5">
    <location>
        <begin position="305"/>
        <end position="324"/>
    </location>
</feature>
<evidence type="ECO:0000256" key="5">
    <source>
        <dbReference type="SAM" id="Phobius"/>
    </source>
</evidence>
<feature type="transmembrane region" description="Helical" evidence="5">
    <location>
        <begin position="336"/>
        <end position="364"/>
    </location>
</feature>
<keyword evidence="2 5" id="KW-0812">Transmembrane</keyword>
<proteinExistence type="predicted"/>
<dbReference type="SUPFAM" id="SSF103473">
    <property type="entry name" value="MFS general substrate transporter"/>
    <property type="match status" value="1"/>
</dbReference>
<evidence type="ECO:0000256" key="4">
    <source>
        <dbReference type="ARBA" id="ARBA00023136"/>
    </source>
</evidence>
<evidence type="ECO:0000313" key="6">
    <source>
        <dbReference type="EMBL" id="MCQ8277431.1"/>
    </source>
</evidence>
<organism evidence="6 7">
    <name type="scientific">Endosaccharibacter trunci</name>
    <dbReference type="NCBI Taxonomy" id="2812733"/>
    <lineage>
        <taxon>Bacteria</taxon>
        <taxon>Pseudomonadati</taxon>
        <taxon>Pseudomonadota</taxon>
        <taxon>Alphaproteobacteria</taxon>
        <taxon>Acetobacterales</taxon>
        <taxon>Acetobacteraceae</taxon>
        <taxon>Endosaccharibacter</taxon>
    </lineage>
</organism>
<feature type="transmembrane region" description="Helical" evidence="5">
    <location>
        <begin position="370"/>
        <end position="391"/>
    </location>
</feature>
<comment type="caution">
    <text evidence="6">The sequence shown here is derived from an EMBL/GenBank/DDBJ whole genome shotgun (WGS) entry which is preliminary data.</text>
</comment>
<reference evidence="6 7" key="1">
    <citation type="submission" date="2022-06" db="EMBL/GenBank/DDBJ databases">
        <title>Endosaccharibacter gen. nov., sp. nov., endophytic bacteria isolated from sugarcane.</title>
        <authorList>
            <person name="Pitiwittayakul N."/>
            <person name="Yukphan P."/>
            <person name="Charoenyingcharoen P."/>
            <person name="Tanasupawat S."/>
        </authorList>
    </citation>
    <scope>NUCLEOTIDE SEQUENCE [LARGE SCALE GENOMIC DNA]</scope>
    <source>
        <strain evidence="6 7">KSS8</strain>
    </source>
</reference>
<feature type="transmembrane region" description="Helical" evidence="5">
    <location>
        <begin position="172"/>
        <end position="193"/>
    </location>
</feature>
<dbReference type="RefSeq" id="WP_422862878.1">
    <property type="nucleotide sequence ID" value="NZ_JAMSKV010000002.1"/>
</dbReference>
<evidence type="ECO:0000256" key="3">
    <source>
        <dbReference type="ARBA" id="ARBA00022989"/>
    </source>
</evidence>
<dbReference type="InterPro" id="IPR011701">
    <property type="entry name" value="MFS"/>
</dbReference>
<keyword evidence="3 5" id="KW-1133">Transmembrane helix</keyword>
<feature type="transmembrane region" description="Helical" evidence="5">
    <location>
        <begin position="250"/>
        <end position="269"/>
    </location>
</feature>
<comment type="subcellular location">
    <subcellularLocation>
        <location evidence="1">Membrane</location>
        <topology evidence="1">Multi-pass membrane protein</topology>
    </subcellularLocation>
</comment>
<protein>
    <submittedName>
        <fullName evidence="6">MFS transporter</fullName>
    </submittedName>
</protein>
<feature type="transmembrane region" description="Helical" evidence="5">
    <location>
        <begin position="281"/>
        <end position="299"/>
    </location>
</feature>
<dbReference type="Gene3D" id="1.20.1250.20">
    <property type="entry name" value="MFS general substrate transporter like domains"/>
    <property type="match status" value="2"/>
</dbReference>
<feature type="transmembrane region" description="Helical" evidence="5">
    <location>
        <begin position="84"/>
        <end position="103"/>
    </location>
</feature>
<keyword evidence="7" id="KW-1185">Reference proteome</keyword>
<name>A0ABT1W3I3_9PROT</name>
<dbReference type="PANTHER" id="PTHR23514:SF13">
    <property type="entry name" value="INNER MEMBRANE PROTEIN YBJJ"/>
    <property type="match status" value="1"/>
</dbReference>
<dbReference type="EMBL" id="JAMSKV010000002">
    <property type="protein sequence ID" value="MCQ8277431.1"/>
    <property type="molecule type" value="Genomic_DNA"/>
</dbReference>
<feature type="transmembrane region" description="Helical" evidence="5">
    <location>
        <begin position="143"/>
        <end position="166"/>
    </location>
</feature>
<evidence type="ECO:0000256" key="1">
    <source>
        <dbReference type="ARBA" id="ARBA00004141"/>
    </source>
</evidence>
<sequence length="394" mass="39004">MGGPAGADASQAGAATRAGLATRLVFLVAGFGLACWAPLVPFARQRLGVDDAALGLLLLCLGIGSVVSMLGIGAVCTRFGARPAILAGGTGMALVLPVLSFAATPAAMAAALFVFGAALGALDASMNVHAVEVERLSGRPMMSGFHALFSIGGFLGAGVMTVLLAVPLSPSVCAALCSIPMLIAMAVASARLLRGPGGEAGAEPGPLLVMPRGVVWLLAFLAAVTFLVEGAMLDWGALLLTGARLVPERFGGVGYGLFAMAMTAGRLSGDRLAALWGDRALLRRGGCVSLAGFGLLLSSPWPVPALAGFVLIGLGAANMVPVLFRRAGAQRAMPVPLAVSAVTSVGYAGVLAGPAAVGGIAHAIGLPGAFAVLAALLCTVPLLAGIVAGIGRKA</sequence>
<evidence type="ECO:0000313" key="7">
    <source>
        <dbReference type="Proteomes" id="UP001524587"/>
    </source>
</evidence>
<dbReference type="Proteomes" id="UP001524587">
    <property type="component" value="Unassembled WGS sequence"/>
</dbReference>
<dbReference type="InterPro" id="IPR036259">
    <property type="entry name" value="MFS_trans_sf"/>
</dbReference>